<dbReference type="EMBL" id="CDMC01000001">
    <property type="protein sequence ID" value="CEL02023.1"/>
    <property type="molecule type" value="Genomic_DNA"/>
</dbReference>
<organism evidence="2 3">
    <name type="scientific">Aspergillus calidoustus</name>
    <dbReference type="NCBI Taxonomy" id="454130"/>
    <lineage>
        <taxon>Eukaryota</taxon>
        <taxon>Fungi</taxon>
        <taxon>Dikarya</taxon>
        <taxon>Ascomycota</taxon>
        <taxon>Pezizomycotina</taxon>
        <taxon>Eurotiomycetes</taxon>
        <taxon>Eurotiomycetidae</taxon>
        <taxon>Eurotiales</taxon>
        <taxon>Aspergillaceae</taxon>
        <taxon>Aspergillus</taxon>
        <taxon>Aspergillus subgen. Nidulantes</taxon>
    </lineage>
</organism>
<evidence type="ECO:0000313" key="3">
    <source>
        <dbReference type="Proteomes" id="UP000054771"/>
    </source>
</evidence>
<evidence type="ECO:0000313" key="2">
    <source>
        <dbReference type="EMBL" id="CEL02023.1"/>
    </source>
</evidence>
<dbReference type="OrthoDB" id="4491715at2759"/>
<dbReference type="PANTHER" id="PTHR38886">
    <property type="entry name" value="SESA DOMAIN-CONTAINING PROTEIN"/>
    <property type="match status" value="1"/>
</dbReference>
<dbReference type="InterPro" id="IPR046497">
    <property type="entry name" value="DUF6590"/>
</dbReference>
<reference evidence="3" key="1">
    <citation type="journal article" date="2016" name="Genome Announc.">
        <title>Draft genome sequences of fungus Aspergillus calidoustus.</title>
        <authorList>
            <person name="Horn F."/>
            <person name="Linde J."/>
            <person name="Mattern D.J."/>
            <person name="Walther G."/>
            <person name="Guthke R."/>
            <person name="Scherlach K."/>
            <person name="Martin K."/>
            <person name="Brakhage A.A."/>
            <person name="Petzke L."/>
            <person name="Valiante V."/>
        </authorList>
    </citation>
    <scope>NUCLEOTIDE SEQUENCE [LARGE SCALE GENOMIC DNA]</scope>
    <source>
        <strain evidence="3">SF006504</strain>
    </source>
</reference>
<evidence type="ECO:0000259" key="1">
    <source>
        <dbReference type="Pfam" id="PF20233"/>
    </source>
</evidence>
<dbReference type="Pfam" id="PF20233">
    <property type="entry name" value="DUF6590"/>
    <property type="match status" value="1"/>
</dbReference>
<gene>
    <name evidence="2" type="ORF">ASPCAL01598</name>
</gene>
<sequence length="556" mass="61867">MSFGFSVGDILAGAGLAYRIYEALSETKGASKAYQRLSTDLLVVHKVLLQVGELQVSNQLAQSTLNGVLFLTTGINEAMESFMLELDRYRESLAMKGGSRSLLKDTFYKGKWTIRMPDEADKLHTTLQTNLISLSILVQLACYFNTGYDSGLSATLQPCAPHGQATGFPDINTNALISAEMARTRSPDFKTASQPAEFFRPGQVFSVRITTRLDKDSESSTQPVPWLDLPLGSASDFRERQRLRDRRRQERLEQILQLPLAGIFKYAALEADGQQVRCNICRDQRHEDRKYGKEEWVAEHFRMCHFQTYQALATTTTAGDHNSHSSTTERIPLSLDNIKKPEPIFSDKEIVQSLDPDGDPPSNAYSPWTGVIMIRRFVVVRQGTCSSLCLGIHTYAGTGCAYQPDQSLFGILHSSKEIPPPLHKEAGMRMMMPVRLKADHPSKTLPSTARIHYGRLYEVEHDVQLKSIGLIHDSSMETLLKQFNGSYTRRGVQTGVKVPAGGDQVPESGTDSTVSPADVELVCSIRNDVNRILGKDGLLEKRAPKFSVERFSEISA</sequence>
<dbReference type="PANTHER" id="PTHR38886:SF1">
    <property type="entry name" value="NACHT-NTPASE AND P-LOOP NTPASES N-TERMINAL DOMAIN-CONTAINING PROTEIN"/>
    <property type="match status" value="1"/>
</dbReference>
<proteinExistence type="predicted"/>
<protein>
    <recommendedName>
        <fullName evidence="1">DUF6590 domain-containing protein</fullName>
    </recommendedName>
</protein>
<dbReference type="STRING" id="454130.A0A0U5FTP9"/>
<dbReference type="OMA" id="RHAYKLY"/>
<dbReference type="AlphaFoldDB" id="A0A0U5FTP9"/>
<feature type="domain" description="DUF6590" evidence="1">
    <location>
        <begin position="371"/>
        <end position="480"/>
    </location>
</feature>
<accession>A0A0U5FTP9</accession>
<name>A0A0U5FTP9_ASPCI</name>
<dbReference type="Proteomes" id="UP000054771">
    <property type="component" value="Unassembled WGS sequence"/>
</dbReference>
<keyword evidence="3" id="KW-1185">Reference proteome</keyword>